<feature type="transmembrane region" description="Helical" evidence="3">
    <location>
        <begin position="583"/>
        <end position="605"/>
    </location>
</feature>
<sequence length="1633" mass="180052">MRCFLVAATLAVANANDCGELRQLPVCNDCDSETSRFACVGGSGSCTRRLLLAASVSCSGRHALLSRELRRGLELFAQEIARSPALGFWGERLTVQLWLVDDKSDPEEVRRIYANFSAQTGNLRPDALIGPFSSELSAAAAEATSGSGLLLLLPGASSPSVFRFDHLLGLCAPAPTYMVDALRRSQDLEPTSAVLAFAPSDFASTACGGAYEQAKGMGLKVLKNISWSLEEMTSVVQEMKALQPDLVIGCGYVREASLLIVSSMALDFNPKAFILTQASHPDLITAVEARNANFISGPSAWLPELGDDSCAQATCSSFRNGSHFSAAYAAMFGGDPAYQSAAAAAAGIVFLELVRRSEFYDPTELRSKALQGSFNTFYGRLTFNSNGMLDDDAIMARTVQLKPLPESAPPMDRYRLTSVKVLGKGGEAMEELPTWDQKRLMVYPCHDGYALQGGTCVPCEAGSYRHAKSTSCHTCERGTYSSAPGAAYCRPCPRGADCNHLGTASPDALPGFYRMPWSGDELMPWNFQPCRPASICLGGNQCAGSNTGTLCEQCLPGTTNQRSLNIGTGRGHCLECPPPEINITLVVVLIMGCVLYAGVVFRATIASALSVRHLQSIILKIVINYIVFAQVALQGTGFWSQIWNELQESTPAEQGQIFISYDCLLEHQSAWDLFRAQMNVTILLLPVALLTNILFCVVRNVILICRIKRNQRILERLRQFDDHSWNWTSATRHVPEDELMPRKDSMLSSQSSQSSETLQESLESSYAEVSPSAGLASKEHTAEEIKQWKEFRLSIVQSSVVWAFVLYPIIIQALLKGTICQEFDTLRLNVNLDIVCFSPEHAQIFALCISGLFLYGLGIPAVFFWLLYRRRHRLMMPSTRRKLGFLYNGFQLKSYHFECVYMLRKFSILLAASLPQQTVRSTIMLCLGMYFFIDHLRLDPFDNREYRVLDKLELLNLWCLVVTLLGVSLFEEASGIDGDSPSLVTAILKSVPFKAIVVTVVIVSHLVFWCYVLRALINDIIVRPLRLKALTGMKLHCWHYALLAFYRLCVGSGNMLVFEAKDNSLDVSALSQRERRFLTHALESTLECYMNCSGKAHPGLVSVALREAVLICQRTRRLQVQWLRRHEHISVPCLAGLWAQAQARLYLCYCALVEFIAKRCGRKESGPDLRHQQSAFQMPVTRFETAMRLAAFRENQPTICEFFVEELHDALMVLWPEIKRGWPELHHLPAEMPEPKFQVWKSQGAEAFMSSMPANSLWCQALAPREDTSGLTARSMASINSAPASAAASAHPPASSSSAAEVADEAPDEAAAPEWLRHMLDAENTQSELARSITAQRRANERSFRLACLLLLERRRAQRTQQSLEDALDKMAMLNASSGLQGTKPVNRQISVNLGLLAGYEAMLPRRSMSLPQPTARSSRKPSKDSTKCMMVSESPATPRGTSEYVEQEESPAAPREASPRRPQKAPAPRPASASKADSKAVPPLQLQGVQARQAAQAKAAPTLLETSPKSRLPWGTSLIRTWGKPIEPKPASAASAKAKAPGVSGSRPELASPGARQNWFGALRPVEDLELVGPEAPPETWQDPPDINYAYWRRTRQREDVTASEKGKGTGKSSAKSHAPSSWRRRVEGGER</sequence>
<reference evidence="6" key="1">
    <citation type="submission" date="2023-08" db="EMBL/GenBank/DDBJ databases">
        <authorList>
            <person name="Chen Y."/>
            <person name="Shah S."/>
            <person name="Dougan E. K."/>
            <person name="Thang M."/>
            <person name="Chan C."/>
        </authorList>
    </citation>
    <scope>NUCLEOTIDE SEQUENCE</scope>
</reference>
<dbReference type="EMBL" id="CAUJNA010000968">
    <property type="protein sequence ID" value="CAJ1382995.1"/>
    <property type="molecule type" value="Genomic_DNA"/>
</dbReference>
<feature type="compositionally biased region" description="Low complexity" evidence="2">
    <location>
        <begin position="1284"/>
        <end position="1301"/>
    </location>
</feature>
<dbReference type="PANTHER" id="PTHR11319">
    <property type="entry name" value="G PROTEIN-COUPLED RECEPTOR-RELATED"/>
    <property type="match status" value="1"/>
</dbReference>
<dbReference type="SUPFAM" id="SSF53822">
    <property type="entry name" value="Periplasmic binding protein-like I"/>
    <property type="match status" value="1"/>
</dbReference>
<keyword evidence="7" id="KW-1185">Reference proteome</keyword>
<dbReference type="PANTHER" id="PTHR11319:SF35">
    <property type="entry name" value="OUTER MEMBRANE PROTEIN PMPC-RELATED"/>
    <property type="match status" value="1"/>
</dbReference>
<feature type="transmembrane region" description="Helical" evidence="3">
    <location>
        <begin position="954"/>
        <end position="971"/>
    </location>
</feature>
<feature type="transmembrane region" description="Helical" evidence="3">
    <location>
        <begin position="991"/>
        <end position="1017"/>
    </location>
</feature>
<feature type="transmembrane region" description="Helical" evidence="3">
    <location>
        <begin position="844"/>
        <end position="868"/>
    </location>
</feature>
<feature type="transmembrane region" description="Helical" evidence="3">
    <location>
        <begin position="1038"/>
        <end position="1058"/>
    </location>
</feature>
<dbReference type="InterPro" id="IPR028081">
    <property type="entry name" value="Leu-bd"/>
</dbReference>
<evidence type="ECO:0000313" key="7">
    <source>
        <dbReference type="Proteomes" id="UP001178507"/>
    </source>
</evidence>
<feature type="domain" description="Leucine-binding protein" evidence="5">
    <location>
        <begin position="56"/>
        <end position="395"/>
    </location>
</feature>
<evidence type="ECO:0000313" key="6">
    <source>
        <dbReference type="EMBL" id="CAJ1382995.1"/>
    </source>
</evidence>
<keyword evidence="3" id="KW-0472">Membrane</keyword>
<feature type="transmembrane region" description="Helical" evidence="3">
    <location>
        <begin position="795"/>
        <end position="815"/>
    </location>
</feature>
<dbReference type="InterPro" id="IPR028082">
    <property type="entry name" value="Peripla_BP_I"/>
</dbReference>
<evidence type="ECO:0000259" key="5">
    <source>
        <dbReference type="Pfam" id="PF13458"/>
    </source>
</evidence>
<keyword evidence="3" id="KW-0812">Transmembrane</keyword>
<evidence type="ECO:0000256" key="3">
    <source>
        <dbReference type="SAM" id="Phobius"/>
    </source>
</evidence>
<name>A0AA36MRK5_9DINO</name>
<dbReference type="SMART" id="SM01411">
    <property type="entry name" value="Ephrin_rec_like"/>
    <property type="match status" value="1"/>
</dbReference>
<accession>A0AA36MRK5</accession>
<feature type="transmembrane region" description="Helical" evidence="3">
    <location>
        <begin position="680"/>
        <end position="702"/>
    </location>
</feature>
<feature type="compositionally biased region" description="Low complexity" evidence="2">
    <location>
        <begin position="1465"/>
        <end position="1505"/>
    </location>
</feature>
<evidence type="ECO:0000256" key="4">
    <source>
        <dbReference type="SAM" id="SignalP"/>
    </source>
</evidence>
<proteinExistence type="predicted"/>
<dbReference type="Gene3D" id="2.10.50.10">
    <property type="entry name" value="Tumor Necrosis Factor Receptor, subunit A, domain 2"/>
    <property type="match status" value="1"/>
</dbReference>
<evidence type="ECO:0000256" key="1">
    <source>
        <dbReference type="ARBA" id="ARBA00022729"/>
    </source>
</evidence>
<organism evidence="6 7">
    <name type="scientific">Effrenium voratum</name>
    <dbReference type="NCBI Taxonomy" id="2562239"/>
    <lineage>
        <taxon>Eukaryota</taxon>
        <taxon>Sar</taxon>
        <taxon>Alveolata</taxon>
        <taxon>Dinophyceae</taxon>
        <taxon>Suessiales</taxon>
        <taxon>Symbiodiniaceae</taxon>
        <taxon>Effrenium</taxon>
    </lineage>
</organism>
<feature type="region of interest" description="Disordered" evidence="2">
    <location>
        <begin position="1284"/>
        <end position="1309"/>
    </location>
</feature>
<evidence type="ECO:0000256" key="2">
    <source>
        <dbReference type="SAM" id="MobiDB-lite"/>
    </source>
</evidence>
<protein>
    <recommendedName>
        <fullName evidence="5">Leucine-binding protein domain-containing protein</fullName>
    </recommendedName>
</protein>
<feature type="signal peptide" evidence="4">
    <location>
        <begin position="1"/>
        <end position="15"/>
    </location>
</feature>
<feature type="chain" id="PRO_5041338656" description="Leucine-binding protein domain-containing protein" evidence="4">
    <location>
        <begin position="16"/>
        <end position="1633"/>
    </location>
</feature>
<dbReference type="Pfam" id="PF13458">
    <property type="entry name" value="Peripla_BP_6"/>
    <property type="match status" value="1"/>
</dbReference>
<keyword evidence="3" id="KW-1133">Transmembrane helix</keyword>
<keyword evidence="1 4" id="KW-0732">Signal</keyword>
<feature type="region of interest" description="Disordered" evidence="2">
    <location>
        <begin position="1408"/>
        <end position="1556"/>
    </location>
</feature>
<feature type="region of interest" description="Disordered" evidence="2">
    <location>
        <begin position="1574"/>
        <end position="1633"/>
    </location>
</feature>
<comment type="caution">
    <text evidence="6">The sequence shown here is derived from an EMBL/GenBank/DDBJ whole genome shotgun (WGS) entry which is preliminary data.</text>
</comment>
<feature type="compositionally biased region" description="Low complexity" evidence="2">
    <location>
        <begin position="1530"/>
        <end position="1542"/>
    </location>
</feature>
<feature type="compositionally biased region" description="Basic and acidic residues" evidence="2">
    <location>
        <begin position="1598"/>
        <end position="1609"/>
    </location>
</feature>
<feature type="transmembrane region" description="Helical" evidence="3">
    <location>
        <begin position="617"/>
        <end position="639"/>
    </location>
</feature>
<dbReference type="Gene3D" id="3.40.50.2300">
    <property type="match status" value="2"/>
</dbReference>
<gene>
    <name evidence="6" type="ORF">EVOR1521_LOCUS10236</name>
</gene>
<dbReference type="Proteomes" id="UP001178507">
    <property type="component" value="Unassembled WGS sequence"/>
</dbReference>